<sequence length="85" mass="10099">MGEKWQKKGNLICTFNQRILKLKIMNNDQLEGKWKQIKGSFKQKYGDLTDDDTTYTEGKFDELLGRLQEKTGRGKEELKREIDNW</sequence>
<dbReference type="SUPFAM" id="SSF69047">
    <property type="entry name" value="Hypothetical protein YjbJ"/>
    <property type="match status" value="1"/>
</dbReference>
<dbReference type="EMBL" id="BMXB01000006">
    <property type="protein sequence ID" value="GHA37277.1"/>
    <property type="molecule type" value="Genomic_DNA"/>
</dbReference>
<reference evidence="3" key="2">
    <citation type="submission" date="2020-09" db="EMBL/GenBank/DDBJ databases">
        <authorList>
            <person name="Sun Q."/>
            <person name="Kim S."/>
        </authorList>
    </citation>
    <scope>NUCLEOTIDE SEQUENCE</scope>
    <source>
        <strain evidence="3">KCTC 12719</strain>
    </source>
</reference>
<reference evidence="3" key="1">
    <citation type="journal article" date="2014" name="Int. J. Syst. Evol. Microbiol.">
        <title>Complete genome sequence of Corynebacterium casei LMG S-19264T (=DSM 44701T), isolated from a smear-ripened cheese.</title>
        <authorList>
            <consortium name="US DOE Joint Genome Institute (JGI-PGF)"/>
            <person name="Walter F."/>
            <person name="Albersmeier A."/>
            <person name="Kalinowski J."/>
            <person name="Ruckert C."/>
        </authorList>
    </citation>
    <scope>NUCLEOTIDE SEQUENCE</scope>
    <source>
        <strain evidence="3">KCTC 12719</strain>
    </source>
</reference>
<dbReference type="Gene3D" id="1.10.1470.10">
    <property type="entry name" value="YjbJ"/>
    <property type="match status" value="1"/>
</dbReference>
<evidence type="ECO:0000256" key="1">
    <source>
        <dbReference type="ARBA" id="ARBA00009129"/>
    </source>
</evidence>
<dbReference type="InterPro" id="IPR050423">
    <property type="entry name" value="UPF0337_stress_rsp"/>
</dbReference>
<dbReference type="InterPro" id="IPR036629">
    <property type="entry name" value="YjbJ_sf"/>
</dbReference>
<keyword evidence="4" id="KW-1185">Reference proteome</keyword>
<feature type="domain" description="CsbD-like" evidence="2">
    <location>
        <begin position="28"/>
        <end position="80"/>
    </location>
</feature>
<dbReference type="AlphaFoldDB" id="A0A918SF51"/>
<dbReference type="Proteomes" id="UP000610456">
    <property type="component" value="Unassembled WGS sequence"/>
</dbReference>
<comment type="similarity">
    <text evidence="1">Belongs to the UPF0337 (CsbD) family.</text>
</comment>
<organism evidence="3 4">
    <name type="scientific">Salinimicrobium marinum</name>
    <dbReference type="NCBI Taxonomy" id="680283"/>
    <lineage>
        <taxon>Bacteria</taxon>
        <taxon>Pseudomonadati</taxon>
        <taxon>Bacteroidota</taxon>
        <taxon>Flavobacteriia</taxon>
        <taxon>Flavobacteriales</taxon>
        <taxon>Flavobacteriaceae</taxon>
        <taxon>Salinimicrobium</taxon>
    </lineage>
</organism>
<evidence type="ECO:0000313" key="4">
    <source>
        <dbReference type="Proteomes" id="UP000610456"/>
    </source>
</evidence>
<gene>
    <name evidence="3" type="ORF">GCM10007103_18290</name>
</gene>
<dbReference type="Pfam" id="PF05532">
    <property type="entry name" value="CsbD"/>
    <property type="match status" value="1"/>
</dbReference>
<dbReference type="PANTHER" id="PTHR34977">
    <property type="entry name" value="UPF0337 PROTEIN YJBJ"/>
    <property type="match status" value="1"/>
</dbReference>
<comment type="caution">
    <text evidence="3">The sequence shown here is derived from an EMBL/GenBank/DDBJ whole genome shotgun (WGS) entry which is preliminary data.</text>
</comment>
<dbReference type="InterPro" id="IPR008462">
    <property type="entry name" value="CsbD"/>
</dbReference>
<evidence type="ECO:0000259" key="2">
    <source>
        <dbReference type="Pfam" id="PF05532"/>
    </source>
</evidence>
<dbReference type="PANTHER" id="PTHR34977:SF1">
    <property type="entry name" value="UPF0337 PROTEIN YJBJ"/>
    <property type="match status" value="1"/>
</dbReference>
<name>A0A918SF51_9FLAO</name>
<evidence type="ECO:0000313" key="3">
    <source>
        <dbReference type="EMBL" id="GHA37277.1"/>
    </source>
</evidence>
<proteinExistence type="inferred from homology"/>
<accession>A0A918SF51</accession>
<protein>
    <recommendedName>
        <fullName evidence="2">CsbD-like domain-containing protein</fullName>
    </recommendedName>
</protein>